<dbReference type="RefSeq" id="WP_042751201.1">
    <property type="nucleotide sequence ID" value="NZ_JPFY01000013.1"/>
</dbReference>
<dbReference type="EMBL" id="JPFY01000013">
    <property type="protein sequence ID" value="KEQ45127.1"/>
    <property type="molecule type" value="Genomic_DNA"/>
</dbReference>
<proteinExistence type="predicted"/>
<gene>
    <name evidence="2" type="ORF">SK578_1224</name>
</gene>
<protein>
    <submittedName>
        <fullName evidence="2">Uncharacterized protein</fullName>
    </submittedName>
</protein>
<name>A0A081QQA4_STRMT</name>
<organism evidence="2 3">
    <name type="scientific">Streptococcus mitis</name>
    <dbReference type="NCBI Taxonomy" id="28037"/>
    <lineage>
        <taxon>Bacteria</taxon>
        <taxon>Bacillati</taxon>
        <taxon>Bacillota</taxon>
        <taxon>Bacilli</taxon>
        <taxon>Lactobacillales</taxon>
        <taxon>Streptococcaceae</taxon>
        <taxon>Streptococcus</taxon>
        <taxon>Streptococcus mitis group</taxon>
    </lineage>
</organism>
<sequence length="130" mass="16159">MESRDVKWDAIRQKEREILNLEEQYYLEKKKLEKKTLELEERSVRLERIMNEEADKMCLVLRKFSSPADCVREYFTDIENLRYHSNQVYRTNEIKLEEEKEKIDKEFRQRKNILDEEYQKLRRNYASTNE</sequence>
<evidence type="ECO:0000313" key="2">
    <source>
        <dbReference type="EMBL" id="KEQ45127.1"/>
    </source>
</evidence>
<dbReference type="AlphaFoldDB" id="A0A081QQA4"/>
<keyword evidence="1" id="KW-0175">Coiled coil</keyword>
<evidence type="ECO:0000313" key="3">
    <source>
        <dbReference type="Proteomes" id="UP000028089"/>
    </source>
</evidence>
<evidence type="ECO:0000256" key="1">
    <source>
        <dbReference type="SAM" id="Coils"/>
    </source>
</evidence>
<feature type="coiled-coil region" evidence="1">
    <location>
        <begin position="96"/>
        <end position="124"/>
    </location>
</feature>
<accession>A0A081QQA4</accession>
<dbReference type="Proteomes" id="UP000028089">
    <property type="component" value="Unassembled WGS sequence"/>
</dbReference>
<reference evidence="2 3" key="1">
    <citation type="submission" date="2014-05" db="EMBL/GenBank/DDBJ databases">
        <authorList>
            <person name="Daugherty S.C."/>
            <person name="Tallon L.J."/>
            <person name="Sadzewicz L."/>
            <person name="Kilian M."/>
            <person name="Tettelin H."/>
        </authorList>
    </citation>
    <scope>NUCLEOTIDE SEQUENCE [LARGE SCALE GENOMIC DNA]</scope>
    <source>
        <strain evidence="2 3">SK578</strain>
    </source>
</reference>
<dbReference type="PATRIC" id="fig|28037.93.peg.1178"/>
<feature type="coiled-coil region" evidence="1">
    <location>
        <begin position="11"/>
        <end position="52"/>
    </location>
</feature>
<comment type="caution">
    <text evidence="2">The sequence shown here is derived from an EMBL/GenBank/DDBJ whole genome shotgun (WGS) entry which is preliminary data.</text>
</comment>